<protein>
    <submittedName>
        <fullName evidence="1">Uncharacterized protein</fullName>
    </submittedName>
</protein>
<dbReference type="Gramene" id="ONI00905">
    <property type="protein sequence ID" value="ONI00905"/>
    <property type="gene ID" value="PRUPE_6G110700"/>
</dbReference>
<gene>
    <name evidence="1" type="ORF">PRUPE_6G110700</name>
</gene>
<proteinExistence type="predicted"/>
<sequence>MSKKPDSKPAYGYCGYLEVMPLSKGSSSSQLNESAELQIKDRYSYKDAYGGGGSSSFTESYKAGEFVDKSTGGLGYKQEANYTSIDKYVNKELGFTTEYQTQVKFKKSVYPNKTQVKFKKSASPYKSGTKSYNNRVDYY</sequence>
<name>A0A251NRD8_PRUPE</name>
<evidence type="ECO:0000313" key="2">
    <source>
        <dbReference type="Proteomes" id="UP000006882"/>
    </source>
</evidence>
<dbReference type="Proteomes" id="UP000006882">
    <property type="component" value="Chromosome G6"/>
</dbReference>
<dbReference type="EMBL" id="CM007656">
    <property type="protein sequence ID" value="ONI00905.1"/>
    <property type="molecule type" value="Genomic_DNA"/>
</dbReference>
<evidence type="ECO:0000313" key="1">
    <source>
        <dbReference type="EMBL" id="ONI00905.1"/>
    </source>
</evidence>
<dbReference type="OrthoDB" id="1144283at2759"/>
<dbReference type="AlphaFoldDB" id="A0A251NRD8"/>
<keyword evidence="2" id="KW-1185">Reference proteome</keyword>
<organism evidence="1 2">
    <name type="scientific">Prunus persica</name>
    <name type="common">Peach</name>
    <name type="synonym">Amygdalus persica</name>
    <dbReference type="NCBI Taxonomy" id="3760"/>
    <lineage>
        <taxon>Eukaryota</taxon>
        <taxon>Viridiplantae</taxon>
        <taxon>Streptophyta</taxon>
        <taxon>Embryophyta</taxon>
        <taxon>Tracheophyta</taxon>
        <taxon>Spermatophyta</taxon>
        <taxon>Magnoliopsida</taxon>
        <taxon>eudicotyledons</taxon>
        <taxon>Gunneridae</taxon>
        <taxon>Pentapetalae</taxon>
        <taxon>rosids</taxon>
        <taxon>fabids</taxon>
        <taxon>Rosales</taxon>
        <taxon>Rosaceae</taxon>
        <taxon>Amygdaloideae</taxon>
        <taxon>Amygdaleae</taxon>
        <taxon>Prunus</taxon>
    </lineage>
</organism>
<accession>A0A251NRD8</accession>
<reference evidence="1 2" key="1">
    <citation type="journal article" date="2013" name="Nat. Genet.">
        <title>The high-quality draft genome of peach (Prunus persica) identifies unique patterns of genetic diversity, domestication and genome evolution.</title>
        <authorList>
            <consortium name="International Peach Genome Initiative"/>
            <person name="Verde I."/>
            <person name="Abbott A.G."/>
            <person name="Scalabrin S."/>
            <person name="Jung S."/>
            <person name="Shu S."/>
            <person name="Marroni F."/>
            <person name="Zhebentyayeva T."/>
            <person name="Dettori M.T."/>
            <person name="Grimwood J."/>
            <person name="Cattonaro F."/>
            <person name="Zuccolo A."/>
            <person name="Rossini L."/>
            <person name="Jenkins J."/>
            <person name="Vendramin E."/>
            <person name="Meisel L.A."/>
            <person name="Decroocq V."/>
            <person name="Sosinski B."/>
            <person name="Prochnik S."/>
            <person name="Mitros T."/>
            <person name="Policriti A."/>
            <person name="Cipriani G."/>
            <person name="Dondini L."/>
            <person name="Ficklin S."/>
            <person name="Goodstein D.M."/>
            <person name="Xuan P."/>
            <person name="Del Fabbro C."/>
            <person name="Aramini V."/>
            <person name="Copetti D."/>
            <person name="Gonzalez S."/>
            <person name="Horner D.S."/>
            <person name="Falchi R."/>
            <person name="Lucas S."/>
            <person name="Mica E."/>
            <person name="Maldonado J."/>
            <person name="Lazzari B."/>
            <person name="Bielenberg D."/>
            <person name="Pirona R."/>
            <person name="Miculan M."/>
            <person name="Barakat A."/>
            <person name="Testolin R."/>
            <person name="Stella A."/>
            <person name="Tartarini S."/>
            <person name="Tonutti P."/>
            <person name="Arus P."/>
            <person name="Orellana A."/>
            <person name="Wells C."/>
            <person name="Main D."/>
            <person name="Vizzotto G."/>
            <person name="Silva H."/>
            <person name="Salamini F."/>
            <person name="Schmutz J."/>
            <person name="Morgante M."/>
            <person name="Rokhsar D.S."/>
        </authorList>
    </citation>
    <scope>NUCLEOTIDE SEQUENCE [LARGE SCALE GENOMIC DNA]</scope>
    <source>
        <strain evidence="2">cv. Nemared</strain>
    </source>
</reference>